<feature type="coiled-coil region" evidence="17">
    <location>
        <begin position="28"/>
        <end position="96"/>
    </location>
</feature>
<feature type="binding site" evidence="15">
    <location>
        <position position="261"/>
    </location>
    <ligand>
        <name>L-serine</name>
        <dbReference type="ChEBI" id="CHEBI:33384"/>
    </ligand>
</feature>
<evidence type="ECO:0000256" key="17">
    <source>
        <dbReference type="SAM" id="Coils"/>
    </source>
</evidence>
<dbReference type="STRING" id="679197.HMPREF9336_00276"/>
<evidence type="ECO:0000259" key="18">
    <source>
        <dbReference type="PROSITE" id="PS50862"/>
    </source>
</evidence>
<keyword evidence="17" id="KW-0175">Coiled coil</keyword>
<feature type="binding site" evidence="15">
    <location>
        <position position="381"/>
    </location>
    <ligand>
        <name>L-serine</name>
        <dbReference type="ChEBI" id="CHEBI:33384"/>
    </ligand>
</feature>
<evidence type="ECO:0000256" key="9">
    <source>
        <dbReference type="ARBA" id="ARBA00022917"/>
    </source>
</evidence>
<proteinExistence type="inferred from homology"/>
<dbReference type="InterPro" id="IPR033729">
    <property type="entry name" value="SerRS_core"/>
</dbReference>
<evidence type="ECO:0000256" key="10">
    <source>
        <dbReference type="ARBA" id="ARBA00023146"/>
    </source>
</evidence>
<dbReference type="InterPro" id="IPR042103">
    <property type="entry name" value="SerRS_1_N_sf"/>
</dbReference>
<dbReference type="EC" id="6.1.1.11" evidence="4 14"/>
<dbReference type="Gene3D" id="3.30.930.10">
    <property type="entry name" value="Bira Bifunctional Protein, Domain 2"/>
    <property type="match status" value="1"/>
</dbReference>
<accession>E5XLA7</accession>
<evidence type="ECO:0000256" key="2">
    <source>
        <dbReference type="ARBA" id="ARBA00005045"/>
    </source>
</evidence>
<keyword evidence="9" id="KW-0648">Protein biosynthesis</keyword>
<keyword evidence="5" id="KW-0963">Cytoplasm</keyword>
<evidence type="ECO:0000256" key="8">
    <source>
        <dbReference type="ARBA" id="ARBA00022840"/>
    </source>
</evidence>
<gene>
    <name evidence="19" type="ORF">HMPREF9336_00276</name>
</gene>
<evidence type="ECO:0000256" key="12">
    <source>
        <dbReference type="ARBA" id="ARBA00047929"/>
    </source>
</evidence>
<feature type="binding site" evidence="15">
    <location>
        <position position="284"/>
    </location>
    <ligand>
        <name>L-serine</name>
        <dbReference type="ChEBI" id="CHEBI:33384"/>
    </ligand>
</feature>
<dbReference type="HOGENOM" id="CLU_023797_1_1_11"/>
<sequence>MHDLDVLLTPEAAAKLARRGYQLDITGLGALRDQRKSLRRQADELRTEVRALGKAGKDAVDKQAHAEHARAVKEQVRQAEAELDALEARLREELLGIPNLPSDAAPEGLHESDYQVVRVVGEPPVFDPADYPDGPKDHVTLGEKLGVLDLGRATKLSGPRFSVLKGLGARLERALATFFLDLHTKEQGYEEFSVPLIVTAETLTGSGQLPKFEGDLFRVSGEEARYLIPTAEVPLVNYYSGEFLSADQLPLAVASHSNCFRSEAGSYGKDTRGILRQHQFSKVELVRVVLPEEAAAQQELMLGHAERCLKELGLHYRVIDLPAGDLGFTAERTFDIEAWIPSQGLYREISSVSSCADFQSRRNGLRVKGKDGERIWPATLNGSALPIGRTIIAILEQFQQPDGSVIVPEALRDFVGADVLRP</sequence>
<comment type="caution">
    <text evidence="19">The sequence shown here is derived from an EMBL/GenBank/DDBJ whole genome shotgun (WGS) entry which is preliminary data.</text>
</comment>
<dbReference type="GO" id="GO:0004828">
    <property type="term" value="F:serine-tRNA ligase activity"/>
    <property type="evidence" value="ECO:0007669"/>
    <property type="project" value="UniProtKB-UniRule"/>
</dbReference>
<comment type="catalytic activity">
    <reaction evidence="12">
        <text>tRNA(Sec) + L-serine + ATP = L-seryl-tRNA(Sec) + AMP + diphosphate + H(+)</text>
        <dbReference type="Rhea" id="RHEA:42580"/>
        <dbReference type="Rhea" id="RHEA-COMP:9742"/>
        <dbReference type="Rhea" id="RHEA-COMP:10128"/>
        <dbReference type="ChEBI" id="CHEBI:15378"/>
        <dbReference type="ChEBI" id="CHEBI:30616"/>
        <dbReference type="ChEBI" id="CHEBI:33019"/>
        <dbReference type="ChEBI" id="CHEBI:33384"/>
        <dbReference type="ChEBI" id="CHEBI:78442"/>
        <dbReference type="ChEBI" id="CHEBI:78533"/>
        <dbReference type="ChEBI" id="CHEBI:456215"/>
        <dbReference type="EC" id="6.1.1.11"/>
    </reaction>
</comment>
<evidence type="ECO:0000256" key="11">
    <source>
        <dbReference type="ARBA" id="ARBA00039158"/>
    </source>
</evidence>
<dbReference type="RefSeq" id="WP_007467107.1">
    <property type="nucleotide sequence ID" value="NZ_KI391954.1"/>
</dbReference>
<dbReference type="EMBL" id="ACZI02000003">
    <property type="protein sequence ID" value="EFV14867.1"/>
    <property type="molecule type" value="Genomic_DNA"/>
</dbReference>
<dbReference type="PANTHER" id="PTHR43697:SF1">
    <property type="entry name" value="SERINE--TRNA LIGASE"/>
    <property type="match status" value="1"/>
</dbReference>
<dbReference type="InterPro" id="IPR045864">
    <property type="entry name" value="aa-tRNA-synth_II/BPL/LPL"/>
</dbReference>
<dbReference type="CDD" id="cd00770">
    <property type="entry name" value="SerRS_core"/>
    <property type="match status" value="1"/>
</dbReference>
<keyword evidence="20" id="KW-1185">Reference proteome</keyword>
<keyword evidence="6 19" id="KW-0436">Ligase</keyword>
<dbReference type="GO" id="GO:0006434">
    <property type="term" value="P:seryl-tRNA aminoacylation"/>
    <property type="evidence" value="ECO:0007669"/>
    <property type="project" value="UniProtKB-UniRule"/>
</dbReference>
<dbReference type="Proteomes" id="UP000004816">
    <property type="component" value="Unassembled WGS sequence"/>
</dbReference>
<evidence type="ECO:0000256" key="1">
    <source>
        <dbReference type="ARBA" id="ARBA00004496"/>
    </source>
</evidence>
<dbReference type="InterPro" id="IPR002317">
    <property type="entry name" value="Ser-tRNA-ligase_type_1"/>
</dbReference>
<comment type="subcellular location">
    <subcellularLocation>
        <location evidence="1">Cytoplasm</location>
    </subcellularLocation>
</comment>
<evidence type="ECO:0000256" key="14">
    <source>
        <dbReference type="NCBIfam" id="TIGR00414"/>
    </source>
</evidence>
<evidence type="ECO:0000256" key="7">
    <source>
        <dbReference type="ARBA" id="ARBA00022741"/>
    </source>
</evidence>
<dbReference type="InterPro" id="IPR002314">
    <property type="entry name" value="aa-tRNA-synt_IIb"/>
</dbReference>
<dbReference type="GO" id="GO:0005737">
    <property type="term" value="C:cytoplasm"/>
    <property type="evidence" value="ECO:0007669"/>
    <property type="project" value="UniProtKB-SubCell"/>
</dbReference>
<feature type="binding site" evidence="15">
    <location>
        <position position="230"/>
    </location>
    <ligand>
        <name>L-serine</name>
        <dbReference type="ChEBI" id="CHEBI:33384"/>
    </ligand>
</feature>
<dbReference type="PROSITE" id="PS50862">
    <property type="entry name" value="AA_TRNA_LIGASE_II"/>
    <property type="match status" value="1"/>
</dbReference>
<dbReference type="NCBIfam" id="TIGR00414">
    <property type="entry name" value="serS"/>
    <property type="match status" value="1"/>
</dbReference>
<dbReference type="AlphaFoldDB" id="E5XLA7"/>
<evidence type="ECO:0000256" key="16">
    <source>
        <dbReference type="PIRSR" id="PIRSR001529-2"/>
    </source>
</evidence>
<dbReference type="Pfam" id="PF00587">
    <property type="entry name" value="tRNA-synt_2b"/>
    <property type="match status" value="1"/>
</dbReference>
<dbReference type="eggNOG" id="COG0172">
    <property type="taxonomic scope" value="Bacteria"/>
</dbReference>
<keyword evidence="8 16" id="KW-0067">ATP-binding</keyword>
<evidence type="ECO:0000256" key="3">
    <source>
        <dbReference type="ARBA" id="ARBA00010728"/>
    </source>
</evidence>
<comment type="pathway">
    <text evidence="2">Aminoacyl-tRNA biosynthesis; selenocysteinyl-tRNA(Sec) biosynthesis; L-seryl-tRNA(Sec) from L-serine and tRNA(Sec): step 1/1.</text>
</comment>
<comment type="similarity">
    <text evidence="3">Belongs to the class-II aminoacyl-tRNA synthetase family. Type-1 seryl-tRNA synthetase subfamily.</text>
</comment>
<reference evidence="19 20" key="1">
    <citation type="journal article" date="2011" name="Stand. Genomic Sci.">
        <title>High quality draft genome sequence of Segniliparus rugosus CDC 945(T)= (ATCC BAA-974(T)).</title>
        <authorList>
            <person name="Earl A.M."/>
            <person name="Desjardins C.A."/>
            <person name="Fitzgerald M.G."/>
            <person name="Arachchi H.M."/>
            <person name="Zeng Q."/>
            <person name="Mehta T."/>
            <person name="Griggs A."/>
            <person name="Birren B.W."/>
            <person name="Toney N.C."/>
            <person name="Carr J."/>
            <person name="Posey J."/>
            <person name="Butler W.R."/>
        </authorList>
    </citation>
    <scope>NUCLEOTIDE SEQUENCE [LARGE SCALE GENOMIC DNA]</scope>
    <source>
        <strain evidence="20">ATCC BAA-974 / DSM 45345 / CCUG 50838 / CIP 108380 / JCM 13579 / CDC 945</strain>
    </source>
</reference>
<dbReference type="SUPFAM" id="SSF46589">
    <property type="entry name" value="tRNA-binding arm"/>
    <property type="match status" value="1"/>
</dbReference>
<feature type="binding site" evidence="16">
    <location>
        <begin position="261"/>
        <end position="263"/>
    </location>
    <ligand>
        <name>ATP</name>
        <dbReference type="ChEBI" id="CHEBI:30616"/>
    </ligand>
</feature>
<dbReference type="Gene3D" id="1.10.287.40">
    <property type="entry name" value="Serine-tRNA synthetase, tRNA binding domain"/>
    <property type="match status" value="1"/>
</dbReference>
<evidence type="ECO:0000313" key="19">
    <source>
        <dbReference type="EMBL" id="EFV14867.1"/>
    </source>
</evidence>
<comment type="catalytic activity">
    <reaction evidence="13">
        <text>tRNA(Ser) + L-serine + ATP = L-seryl-tRNA(Ser) + AMP + diphosphate + H(+)</text>
        <dbReference type="Rhea" id="RHEA:12292"/>
        <dbReference type="Rhea" id="RHEA-COMP:9669"/>
        <dbReference type="Rhea" id="RHEA-COMP:9703"/>
        <dbReference type="ChEBI" id="CHEBI:15378"/>
        <dbReference type="ChEBI" id="CHEBI:30616"/>
        <dbReference type="ChEBI" id="CHEBI:33019"/>
        <dbReference type="ChEBI" id="CHEBI:33384"/>
        <dbReference type="ChEBI" id="CHEBI:78442"/>
        <dbReference type="ChEBI" id="CHEBI:78533"/>
        <dbReference type="ChEBI" id="CHEBI:456215"/>
        <dbReference type="EC" id="6.1.1.11"/>
    </reaction>
</comment>
<dbReference type="OrthoDB" id="9804647at2"/>
<evidence type="ECO:0000256" key="5">
    <source>
        <dbReference type="ARBA" id="ARBA00022490"/>
    </source>
</evidence>
<dbReference type="GO" id="GO:0005524">
    <property type="term" value="F:ATP binding"/>
    <property type="evidence" value="ECO:0007669"/>
    <property type="project" value="UniProtKB-KW"/>
</dbReference>
<organism evidence="19 20">
    <name type="scientific">Segniliparus rugosus (strain ATCC BAA-974 / DSM 45345 / CCUG 50838 / CIP 108380 / JCM 13579 / CDC 945)</name>
    <dbReference type="NCBI Taxonomy" id="679197"/>
    <lineage>
        <taxon>Bacteria</taxon>
        <taxon>Bacillati</taxon>
        <taxon>Actinomycetota</taxon>
        <taxon>Actinomycetes</taxon>
        <taxon>Mycobacteriales</taxon>
        <taxon>Segniliparaceae</taxon>
        <taxon>Segniliparus</taxon>
    </lineage>
</organism>
<keyword evidence="7" id="KW-0547">Nucleotide-binding</keyword>
<dbReference type="InterPro" id="IPR006195">
    <property type="entry name" value="aa-tRNA-synth_II"/>
</dbReference>
<protein>
    <recommendedName>
        <fullName evidence="11 14">Serine--tRNA ligase</fullName>
        <ecNumber evidence="4 14">6.1.1.11</ecNumber>
    </recommendedName>
</protein>
<evidence type="ECO:0000256" key="4">
    <source>
        <dbReference type="ARBA" id="ARBA00012840"/>
    </source>
</evidence>
<evidence type="ECO:0000256" key="6">
    <source>
        <dbReference type="ARBA" id="ARBA00022598"/>
    </source>
</evidence>
<dbReference type="PANTHER" id="PTHR43697">
    <property type="entry name" value="SERYL-TRNA SYNTHETASE"/>
    <property type="match status" value="1"/>
</dbReference>
<evidence type="ECO:0000313" key="20">
    <source>
        <dbReference type="Proteomes" id="UP000004816"/>
    </source>
</evidence>
<dbReference type="PRINTS" id="PR00981">
    <property type="entry name" value="TRNASYNTHSER"/>
</dbReference>
<dbReference type="Pfam" id="PF02403">
    <property type="entry name" value="Seryl_tRNA_N"/>
    <property type="match status" value="1"/>
</dbReference>
<evidence type="ECO:0000256" key="13">
    <source>
        <dbReference type="ARBA" id="ARBA00048823"/>
    </source>
</evidence>
<evidence type="ECO:0000256" key="15">
    <source>
        <dbReference type="PIRSR" id="PIRSR001529-1"/>
    </source>
</evidence>
<dbReference type="SUPFAM" id="SSF55681">
    <property type="entry name" value="Class II aaRS and biotin synthetases"/>
    <property type="match status" value="1"/>
</dbReference>
<dbReference type="InterPro" id="IPR015866">
    <property type="entry name" value="Ser-tRNA-synth_1_N"/>
</dbReference>
<keyword evidence="10" id="KW-0030">Aminoacyl-tRNA synthetase</keyword>
<feature type="domain" description="Aminoacyl-transfer RNA synthetases class-II family profile" evidence="18">
    <location>
        <begin position="137"/>
        <end position="408"/>
    </location>
</feature>
<name>E5XLA7_SEGRC</name>
<feature type="binding site" evidence="16">
    <location>
        <begin position="348"/>
        <end position="351"/>
    </location>
    <ligand>
        <name>ATP</name>
        <dbReference type="ChEBI" id="CHEBI:30616"/>
    </ligand>
</feature>
<dbReference type="PIRSF" id="PIRSF001529">
    <property type="entry name" value="Ser-tRNA-synth_IIa"/>
    <property type="match status" value="1"/>
</dbReference>
<dbReference type="InterPro" id="IPR010978">
    <property type="entry name" value="tRNA-bd_arm"/>
</dbReference>